<dbReference type="HAMAP" id="MF_00378">
    <property type="entry name" value="Exonuc_7_L"/>
    <property type="match status" value="1"/>
</dbReference>
<evidence type="ECO:0000313" key="9">
    <source>
        <dbReference type="EMBL" id="AXJ00979.1"/>
    </source>
</evidence>
<dbReference type="RefSeq" id="WP_114984223.1">
    <property type="nucleotide sequence ID" value="NZ_CP027806.1"/>
</dbReference>
<dbReference type="OrthoDB" id="9802795at2"/>
<dbReference type="PANTHER" id="PTHR30008">
    <property type="entry name" value="EXODEOXYRIBONUCLEASE 7 LARGE SUBUNIT"/>
    <property type="match status" value="1"/>
</dbReference>
<evidence type="ECO:0000256" key="1">
    <source>
        <dbReference type="ARBA" id="ARBA00022490"/>
    </source>
</evidence>
<gene>
    <name evidence="5" type="primary">xseA</name>
    <name evidence="9" type="ORF">CYPRO_1729</name>
</gene>
<evidence type="ECO:0000256" key="3">
    <source>
        <dbReference type="ARBA" id="ARBA00022801"/>
    </source>
</evidence>
<dbReference type="EMBL" id="CP027806">
    <property type="protein sequence ID" value="AXJ00979.1"/>
    <property type="molecule type" value="Genomic_DNA"/>
</dbReference>
<dbReference type="NCBIfam" id="TIGR00237">
    <property type="entry name" value="xseA"/>
    <property type="match status" value="1"/>
</dbReference>
<evidence type="ECO:0000256" key="2">
    <source>
        <dbReference type="ARBA" id="ARBA00022722"/>
    </source>
</evidence>
<dbReference type="PANTHER" id="PTHR30008:SF0">
    <property type="entry name" value="EXODEOXYRIBONUCLEASE 7 LARGE SUBUNIT"/>
    <property type="match status" value="1"/>
</dbReference>
<evidence type="ECO:0000256" key="5">
    <source>
        <dbReference type="HAMAP-Rule" id="MF_00378"/>
    </source>
</evidence>
<dbReference type="InterPro" id="IPR003753">
    <property type="entry name" value="Exonuc_VII_L"/>
</dbReference>
<dbReference type="Pfam" id="PF13742">
    <property type="entry name" value="tRNA_anti_2"/>
    <property type="match status" value="1"/>
</dbReference>
<comment type="subunit">
    <text evidence="5">Heterooligomer composed of large and small subunits.</text>
</comment>
<keyword evidence="10" id="KW-1185">Reference proteome</keyword>
<dbReference type="CDD" id="cd04489">
    <property type="entry name" value="ExoVII_LU_OBF"/>
    <property type="match status" value="1"/>
</dbReference>
<dbReference type="KEGG" id="cprv:CYPRO_1729"/>
<dbReference type="Pfam" id="PF02601">
    <property type="entry name" value="Exonuc_VII_L"/>
    <property type="match status" value="1"/>
</dbReference>
<sequence>MQAPDLFSQPAPKVPGVSELTMLIKDLLEASFQDTQVEGEVSKPQQSSAGHVYFTLKDDKAQLPCVMWRSTVQRLGFRLAHGQLVTLTGDVQVYAPHGRYQFIVRSAKQAGLGALQQAFEQLKQKLQAEGLFHPSHKKKMPRLPRRIGIVTSAQGAALQDIISTFQKRYPLVTLMVHHAAVQGVQAAGEIVRGIEWFSTRGNVDILIITRGGGSLEDLWPFNEEAVARALFASPIPTVSAVGHETDFTIADFVADLRAATPTQAVALLVPDINDLRFTLDMQHEKLHRTITQRIDRLKNHVQALGRTHALHAVLDKLKRHHAQVAHLSSRSLSLTEMRLLKARSQYEKLNARLRELNPNIALEQGYTRIWQENTWVKQASAFETDKPFSIEWHDARVSR</sequence>
<evidence type="ECO:0000259" key="8">
    <source>
        <dbReference type="Pfam" id="PF13742"/>
    </source>
</evidence>
<dbReference type="GO" id="GO:0003676">
    <property type="term" value="F:nucleic acid binding"/>
    <property type="evidence" value="ECO:0007669"/>
    <property type="project" value="InterPro"/>
</dbReference>
<proteinExistence type="inferred from homology"/>
<dbReference type="Proteomes" id="UP000254808">
    <property type="component" value="Chromosome"/>
</dbReference>
<keyword evidence="4 5" id="KW-0269">Exonuclease</keyword>
<evidence type="ECO:0000313" key="10">
    <source>
        <dbReference type="Proteomes" id="UP000254808"/>
    </source>
</evidence>
<dbReference type="InterPro" id="IPR020579">
    <property type="entry name" value="Exonuc_VII_lsu_C"/>
</dbReference>
<comment type="similarity">
    <text evidence="5 6">Belongs to the XseA family.</text>
</comment>
<comment type="catalytic activity">
    <reaction evidence="5 6">
        <text>Exonucleolytic cleavage in either 5'- to 3'- or 3'- to 5'-direction to yield nucleoside 5'-phosphates.</text>
        <dbReference type="EC" id="3.1.11.6"/>
    </reaction>
</comment>
<accession>A0A345UKH7</accession>
<dbReference type="EC" id="3.1.11.6" evidence="5"/>
<evidence type="ECO:0000256" key="4">
    <source>
        <dbReference type="ARBA" id="ARBA00022839"/>
    </source>
</evidence>
<feature type="domain" description="Exonuclease VII large subunit C-terminal" evidence="7">
    <location>
        <begin position="131"/>
        <end position="330"/>
    </location>
</feature>
<protein>
    <recommendedName>
        <fullName evidence="5">Exodeoxyribonuclease 7 large subunit</fullName>
        <ecNumber evidence="5">3.1.11.6</ecNumber>
    </recommendedName>
    <alternativeName>
        <fullName evidence="5">Exodeoxyribonuclease VII large subunit</fullName>
        <shortName evidence="5">Exonuclease VII large subunit</shortName>
    </alternativeName>
</protein>
<evidence type="ECO:0000259" key="7">
    <source>
        <dbReference type="Pfam" id="PF02601"/>
    </source>
</evidence>
<evidence type="ECO:0000256" key="6">
    <source>
        <dbReference type="RuleBase" id="RU004355"/>
    </source>
</evidence>
<feature type="domain" description="OB-fold nucleic acid binding" evidence="8">
    <location>
        <begin position="17"/>
        <end position="106"/>
    </location>
</feature>
<dbReference type="GO" id="GO:0005737">
    <property type="term" value="C:cytoplasm"/>
    <property type="evidence" value="ECO:0007669"/>
    <property type="project" value="UniProtKB-SubCell"/>
</dbReference>
<comment type="subcellular location">
    <subcellularLocation>
        <location evidence="5 6">Cytoplasm</location>
    </subcellularLocation>
</comment>
<dbReference type="Gene3D" id="2.40.50.1010">
    <property type="match status" value="1"/>
</dbReference>
<dbReference type="GO" id="GO:0006308">
    <property type="term" value="P:DNA catabolic process"/>
    <property type="evidence" value="ECO:0007669"/>
    <property type="project" value="UniProtKB-UniRule"/>
</dbReference>
<organism evidence="9 10">
    <name type="scientific">Cyclonatronum proteinivorum</name>
    <dbReference type="NCBI Taxonomy" id="1457365"/>
    <lineage>
        <taxon>Bacteria</taxon>
        <taxon>Pseudomonadati</taxon>
        <taxon>Balneolota</taxon>
        <taxon>Balneolia</taxon>
        <taxon>Balneolales</taxon>
        <taxon>Cyclonatronaceae</taxon>
        <taxon>Cyclonatronum</taxon>
    </lineage>
</organism>
<name>A0A345UKH7_9BACT</name>
<dbReference type="AlphaFoldDB" id="A0A345UKH7"/>
<keyword evidence="3 5" id="KW-0378">Hydrolase</keyword>
<comment type="function">
    <text evidence="5">Bidirectionally degrades single-stranded DNA into large acid-insoluble oligonucleotides, which are then degraded further into small acid-soluble oligonucleotides.</text>
</comment>
<dbReference type="GO" id="GO:0009318">
    <property type="term" value="C:exodeoxyribonuclease VII complex"/>
    <property type="evidence" value="ECO:0007669"/>
    <property type="project" value="UniProtKB-UniRule"/>
</dbReference>
<reference evidence="9 10" key="1">
    <citation type="submission" date="2018-03" db="EMBL/GenBank/DDBJ databases">
        <title>Phenotypic and genomic properties of Cyclonatronum proteinivorum gen. nov., sp. nov., a haloalkaliphilic bacteroidete from soda lakes possessing Na+-translocating rhodopsin.</title>
        <authorList>
            <person name="Toshchakov S.V."/>
            <person name="Korzhenkov A."/>
            <person name="Samarov N.I."/>
            <person name="Kublanov I.V."/>
            <person name="Muntyan M.S."/>
            <person name="Sorokin D.Y."/>
        </authorList>
    </citation>
    <scope>NUCLEOTIDE SEQUENCE [LARGE SCALE GENOMIC DNA]</scope>
    <source>
        <strain evidence="9 10">Omega</strain>
    </source>
</reference>
<keyword evidence="1 5" id="KW-0963">Cytoplasm</keyword>
<dbReference type="InterPro" id="IPR025824">
    <property type="entry name" value="OB-fold_nuc-bd_dom"/>
</dbReference>
<dbReference type="GO" id="GO:0008855">
    <property type="term" value="F:exodeoxyribonuclease VII activity"/>
    <property type="evidence" value="ECO:0007669"/>
    <property type="project" value="UniProtKB-UniRule"/>
</dbReference>
<keyword evidence="2 5" id="KW-0540">Nuclease</keyword>